<proteinExistence type="predicted"/>
<dbReference type="AlphaFoldDB" id="A0A2P5XHC6"/>
<dbReference type="OrthoDB" id="10316622at2759"/>
<dbReference type="EMBL" id="KZ664876">
    <property type="protein sequence ID" value="PPS02684.1"/>
    <property type="molecule type" value="Genomic_DNA"/>
</dbReference>
<sequence length="84" mass="9247">MRVSAEIGSDGDNIGMERGMVALSLEGEDEEGWQDDLGGEESEEMDDLCVVSNFLTAGVIQFKTMKSTLANLWHPHGDDLRFGR</sequence>
<evidence type="ECO:0000313" key="2">
    <source>
        <dbReference type="Proteomes" id="UP000239757"/>
    </source>
</evidence>
<organism evidence="1 2">
    <name type="scientific">Gossypium barbadense</name>
    <name type="common">Sea Island cotton</name>
    <name type="synonym">Hibiscus barbadensis</name>
    <dbReference type="NCBI Taxonomy" id="3634"/>
    <lineage>
        <taxon>Eukaryota</taxon>
        <taxon>Viridiplantae</taxon>
        <taxon>Streptophyta</taxon>
        <taxon>Embryophyta</taxon>
        <taxon>Tracheophyta</taxon>
        <taxon>Spermatophyta</taxon>
        <taxon>Magnoliopsida</taxon>
        <taxon>eudicotyledons</taxon>
        <taxon>Gunneridae</taxon>
        <taxon>Pentapetalae</taxon>
        <taxon>rosids</taxon>
        <taxon>malvids</taxon>
        <taxon>Malvales</taxon>
        <taxon>Malvaceae</taxon>
        <taxon>Malvoideae</taxon>
        <taxon>Gossypium</taxon>
    </lineage>
</organism>
<name>A0A2P5XHC6_GOSBA</name>
<protein>
    <recommendedName>
        <fullName evidence="3">DUF4283 domain-containing protein</fullName>
    </recommendedName>
</protein>
<gene>
    <name evidence="1" type="ORF">GOBAR_AA17993</name>
</gene>
<dbReference type="Proteomes" id="UP000239757">
    <property type="component" value="Unassembled WGS sequence"/>
</dbReference>
<evidence type="ECO:0008006" key="3">
    <source>
        <dbReference type="Google" id="ProtNLM"/>
    </source>
</evidence>
<accession>A0A2P5XHC6</accession>
<reference evidence="1 2" key="1">
    <citation type="submission" date="2015-01" db="EMBL/GenBank/DDBJ databases">
        <title>Genome of allotetraploid Gossypium barbadense reveals genomic plasticity and fiber elongation in cotton evolution.</title>
        <authorList>
            <person name="Chen X."/>
            <person name="Liu X."/>
            <person name="Zhao B."/>
            <person name="Zheng H."/>
            <person name="Hu Y."/>
            <person name="Lu G."/>
            <person name="Yang C."/>
            <person name="Chen J."/>
            <person name="Shan C."/>
            <person name="Zhang L."/>
            <person name="Zhou Y."/>
            <person name="Wang L."/>
            <person name="Guo W."/>
            <person name="Bai Y."/>
            <person name="Ruan J."/>
            <person name="Shangguan X."/>
            <person name="Mao Y."/>
            <person name="Jiang J."/>
            <person name="Zhu Y."/>
            <person name="Lei J."/>
            <person name="Kang H."/>
            <person name="Chen S."/>
            <person name="He X."/>
            <person name="Wang R."/>
            <person name="Wang Y."/>
            <person name="Chen J."/>
            <person name="Wang L."/>
            <person name="Yu S."/>
            <person name="Wang B."/>
            <person name="Wei J."/>
            <person name="Song S."/>
            <person name="Lu X."/>
            <person name="Gao Z."/>
            <person name="Gu W."/>
            <person name="Deng X."/>
            <person name="Ma D."/>
            <person name="Wang S."/>
            <person name="Liang W."/>
            <person name="Fang L."/>
            <person name="Cai C."/>
            <person name="Zhu X."/>
            <person name="Zhou B."/>
            <person name="Zhang Y."/>
            <person name="Chen Z."/>
            <person name="Xu S."/>
            <person name="Zhu R."/>
            <person name="Wang S."/>
            <person name="Zhang T."/>
            <person name="Zhao G."/>
        </authorList>
    </citation>
    <scope>NUCLEOTIDE SEQUENCE [LARGE SCALE GENOMIC DNA]</scope>
    <source>
        <strain evidence="2">cv. Xinhai21</strain>
        <tissue evidence="1">Leaf</tissue>
    </source>
</reference>
<evidence type="ECO:0000313" key="1">
    <source>
        <dbReference type="EMBL" id="PPS02684.1"/>
    </source>
</evidence>